<dbReference type="RefSeq" id="WP_209465857.1">
    <property type="nucleotide sequence ID" value="NZ_JAGGLG010000006.1"/>
</dbReference>
<protein>
    <submittedName>
        <fullName evidence="2">NTP pyrophosphatase (Non-canonical NTP hydrolase)</fullName>
    </submittedName>
</protein>
<gene>
    <name evidence="2" type="ORF">J2Z79_001112</name>
</gene>
<keyword evidence="2" id="KW-0378">Hydrolase</keyword>
<evidence type="ECO:0000313" key="3">
    <source>
        <dbReference type="Proteomes" id="UP001519289"/>
    </source>
</evidence>
<dbReference type="PANTHER" id="PTHR42692:SF1">
    <property type="entry name" value="NUCLEOTIDE PYROPHOSPHOHYDROLASE"/>
    <property type="match status" value="1"/>
</dbReference>
<evidence type="ECO:0000313" key="2">
    <source>
        <dbReference type="EMBL" id="MBP2017727.1"/>
    </source>
</evidence>
<feature type="domain" description="NTP pyrophosphohydrolase MazG-like" evidence="1">
    <location>
        <begin position="23"/>
        <end position="99"/>
    </location>
</feature>
<dbReference type="Pfam" id="PF03819">
    <property type="entry name" value="MazG"/>
    <property type="match status" value="1"/>
</dbReference>
<proteinExistence type="predicted"/>
<name>A0ABS4JQA4_9FIRM</name>
<sequence length="103" mass="11996">MDLREVQREVDRWIAPFGYWDPLANLARLTEEVGELAREVNHRWGPKTKKPTEDTGDVALELGDILFVVAAMANQMNIDLEEAFGRVLAKYRERDADRWKRQP</sequence>
<evidence type="ECO:0000259" key="1">
    <source>
        <dbReference type="Pfam" id="PF03819"/>
    </source>
</evidence>
<dbReference type="GO" id="GO:0016787">
    <property type="term" value="F:hydrolase activity"/>
    <property type="evidence" value="ECO:0007669"/>
    <property type="project" value="UniProtKB-KW"/>
</dbReference>
<reference evidence="2 3" key="1">
    <citation type="submission" date="2021-03" db="EMBL/GenBank/DDBJ databases">
        <title>Genomic Encyclopedia of Type Strains, Phase IV (KMG-IV): sequencing the most valuable type-strain genomes for metagenomic binning, comparative biology and taxonomic classification.</title>
        <authorList>
            <person name="Goeker M."/>
        </authorList>
    </citation>
    <scope>NUCLEOTIDE SEQUENCE [LARGE SCALE GENOMIC DNA]</scope>
    <source>
        <strain evidence="2 3">DSM 27138</strain>
    </source>
</reference>
<dbReference type="Gene3D" id="1.10.287.1080">
    <property type="entry name" value="MazG-like"/>
    <property type="match status" value="1"/>
</dbReference>
<comment type="caution">
    <text evidence="2">The sequence shown here is derived from an EMBL/GenBank/DDBJ whole genome shotgun (WGS) entry which is preliminary data.</text>
</comment>
<dbReference type="SUPFAM" id="SSF101386">
    <property type="entry name" value="all-alpha NTP pyrophosphatases"/>
    <property type="match status" value="1"/>
</dbReference>
<accession>A0ABS4JQA4</accession>
<dbReference type="CDD" id="cd11531">
    <property type="entry name" value="NTP-PPase_BsYpjD"/>
    <property type="match status" value="1"/>
</dbReference>
<keyword evidence="3" id="KW-1185">Reference proteome</keyword>
<dbReference type="Proteomes" id="UP001519289">
    <property type="component" value="Unassembled WGS sequence"/>
</dbReference>
<dbReference type="InterPro" id="IPR047046">
    <property type="entry name" value="YpjD/YvdC"/>
</dbReference>
<dbReference type="PANTHER" id="PTHR42692">
    <property type="entry name" value="NUCLEOTIDE PYROPHOSPHOHYDROLASE"/>
    <property type="match status" value="1"/>
</dbReference>
<organism evidence="2 3">
    <name type="scientific">Symbiobacterium terraclitae</name>
    <dbReference type="NCBI Taxonomy" id="557451"/>
    <lineage>
        <taxon>Bacteria</taxon>
        <taxon>Bacillati</taxon>
        <taxon>Bacillota</taxon>
        <taxon>Clostridia</taxon>
        <taxon>Eubacteriales</taxon>
        <taxon>Symbiobacteriaceae</taxon>
        <taxon>Symbiobacterium</taxon>
    </lineage>
</organism>
<dbReference type="EMBL" id="JAGGLG010000006">
    <property type="protein sequence ID" value="MBP2017727.1"/>
    <property type="molecule type" value="Genomic_DNA"/>
</dbReference>
<dbReference type="InterPro" id="IPR004518">
    <property type="entry name" value="MazG-like_dom"/>
</dbReference>
<dbReference type="PIRSF" id="PIRSF029904">
    <property type="entry name" value="UCP029904_pph"/>
    <property type="match status" value="1"/>
</dbReference>
<dbReference type="InterPro" id="IPR012359">
    <property type="entry name" value="MazG-related_YpjD"/>
</dbReference>